<evidence type="ECO:0000313" key="3">
    <source>
        <dbReference type="Proteomes" id="UP000053144"/>
    </source>
</evidence>
<name>A0A0L9UWH0_PHAAN</name>
<sequence>MTGQQNQMSARPSGHQSALVPPASWSTRPSGIKERSSIRPQRALDRPASSSARPSGRNPRSSDLGICVRSLDIYCLAFWGLNIQEPGMVINVYWEVLLGHGSLFSQGLSGNNYSHPSMFNPPVYLTRYNHLLSLNLKFDYIPFVIQIKTKLMKRVFHREPLSTWPGRKRRVPPRSIVVRPIKTKLMKRVFHREPLSTWPGRKRRVPPRSIVIRPIKTKLMKRVFHREPLSTWSGRKRRVPPRSIVVRPIKTKLMKKVFHREPLSTWPGRKRRVPPRNNAVQKTQVDVEFRREPVNLDGRYTQSSAENQSTWTGGIRKVPSRTSQLGRAVYAEFHREPMPSAQRSPNCSDVRYNHLAVRPPRYVTIRPFYLKYFAKSSILHSSVQQVGLQGRPASTSIVQVLSQIWHSPFNRPANWPPRPSDINLDRSAVQPQQALGHPASAKAGARHPTIWPPRSSRHRPSGRITQERPPWSSAKAERPSI</sequence>
<reference evidence="3" key="1">
    <citation type="journal article" date="2015" name="Proc. Natl. Acad. Sci. U.S.A.">
        <title>Genome sequencing of adzuki bean (Vigna angularis) provides insight into high starch and low fat accumulation and domestication.</title>
        <authorList>
            <person name="Yang K."/>
            <person name="Tian Z."/>
            <person name="Chen C."/>
            <person name="Luo L."/>
            <person name="Zhao B."/>
            <person name="Wang Z."/>
            <person name="Yu L."/>
            <person name="Li Y."/>
            <person name="Sun Y."/>
            <person name="Li W."/>
            <person name="Chen Y."/>
            <person name="Li Y."/>
            <person name="Zhang Y."/>
            <person name="Ai D."/>
            <person name="Zhao J."/>
            <person name="Shang C."/>
            <person name="Ma Y."/>
            <person name="Wu B."/>
            <person name="Wang M."/>
            <person name="Gao L."/>
            <person name="Sun D."/>
            <person name="Zhang P."/>
            <person name="Guo F."/>
            <person name="Wang W."/>
            <person name="Li Y."/>
            <person name="Wang J."/>
            <person name="Varshney R.K."/>
            <person name="Wang J."/>
            <person name="Ling H.Q."/>
            <person name="Wan P."/>
        </authorList>
    </citation>
    <scope>NUCLEOTIDE SEQUENCE</scope>
    <source>
        <strain evidence="3">cv. Jingnong 6</strain>
    </source>
</reference>
<accession>A0A0L9UWH0</accession>
<evidence type="ECO:0000313" key="2">
    <source>
        <dbReference type="EMBL" id="KOM47205.1"/>
    </source>
</evidence>
<dbReference type="Proteomes" id="UP000053144">
    <property type="component" value="Chromosome 7"/>
</dbReference>
<organism evidence="2 3">
    <name type="scientific">Phaseolus angularis</name>
    <name type="common">Azuki bean</name>
    <name type="synonym">Vigna angularis</name>
    <dbReference type="NCBI Taxonomy" id="3914"/>
    <lineage>
        <taxon>Eukaryota</taxon>
        <taxon>Viridiplantae</taxon>
        <taxon>Streptophyta</taxon>
        <taxon>Embryophyta</taxon>
        <taxon>Tracheophyta</taxon>
        <taxon>Spermatophyta</taxon>
        <taxon>Magnoliopsida</taxon>
        <taxon>eudicotyledons</taxon>
        <taxon>Gunneridae</taxon>
        <taxon>Pentapetalae</taxon>
        <taxon>rosids</taxon>
        <taxon>fabids</taxon>
        <taxon>Fabales</taxon>
        <taxon>Fabaceae</taxon>
        <taxon>Papilionoideae</taxon>
        <taxon>50 kb inversion clade</taxon>
        <taxon>NPAAA clade</taxon>
        <taxon>indigoferoid/millettioid clade</taxon>
        <taxon>Phaseoleae</taxon>
        <taxon>Vigna</taxon>
    </lineage>
</organism>
<protein>
    <submittedName>
        <fullName evidence="2">Uncharacterized protein</fullName>
    </submittedName>
</protein>
<feature type="region of interest" description="Disordered" evidence="1">
    <location>
        <begin position="1"/>
        <end position="61"/>
    </location>
</feature>
<dbReference type="Gramene" id="KOM47205">
    <property type="protein sequence ID" value="KOM47205"/>
    <property type="gene ID" value="LR48_Vigan07g090900"/>
</dbReference>
<evidence type="ECO:0000256" key="1">
    <source>
        <dbReference type="SAM" id="MobiDB-lite"/>
    </source>
</evidence>
<gene>
    <name evidence="2" type="ORF">LR48_Vigan07g090900</name>
</gene>
<dbReference type="EMBL" id="CM003377">
    <property type="protein sequence ID" value="KOM47205.1"/>
    <property type="molecule type" value="Genomic_DNA"/>
</dbReference>
<dbReference type="AlphaFoldDB" id="A0A0L9UWH0"/>
<feature type="compositionally biased region" description="Polar residues" evidence="1">
    <location>
        <begin position="1"/>
        <end position="16"/>
    </location>
</feature>
<proteinExistence type="predicted"/>
<feature type="region of interest" description="Disordered" evidence="1">
    <location>
        <begin position="430"/>
        <end position="481"/>
    </location>
</feature>
<feature type="compositionally biased region" description="Basic and acidic residues" evidence="1">
    <location>
        <begin position="31"/>
        <end position="45"/>
    </location>
</feature>
<feature type="compositionally biased region" description="Low complexity" evidence="1">
    <location>
        <begin position="46"/>
        <end position="61"/>
    </location>
</feature>